<dbReference type="GO" id="GO:0004674">
    <property type="term" value="F:protein serine/threonine kinase activity"/>
    <property type="evidence" value="ECO:0007669"/>
    <property type="project" value="UniProtKB-EC"/>
</dbReference>
<dbReference type="PROSITE" id="PS00108">
    <property type="entry name" value="PROTEIN_KINASE_ST"/>
    <property type="match status" value="1"/>
</dbReference>
<keyword evidence="7" id="KW-1185">Reference proteome</keyword>
<evidence type="ECO:0000256" key="4">
    <source>
        <dbReference type="ARBA" id="ARBA00022840"/>
    </source>
</evidence>
<dbReference type="SMART" id="SM00220">
    <property type="entry name" value="S_TKc"/>
    <property type="match status" value="1"/>
</dbReference>
<evidence type="ECO:0000256" key="3">
    <source>
        <dbReference type="ARBA" id="ARBA00022777"/>
    </source>
</evidence>
<dbReference type="InterPro" id="IPR000719">
    <property type="entry name" value="Prot_kinase_dom"/>
</dbReference>
<evidence type="ECO:0000259" key="5">
    <source>
        <dbReference type="PROSITE" id="PS50011"/>
    </source>
</evidence>
<dbReference type="InterPro" id="IPR011009">
    <property type="entry name" value="Kinase-like_dom_sf"/>
</dbReference>
<dbReference type="RefSeq" id="WP_146516328.1">
    <property type="nucleotide sequence ID" value="NZ_SJPI01000002.1"/>
</dbReference>
<dbReference type="CDD" id="cd14014">
    <property type="entry name" value="STKc_PknB_like"/>
    <property type="match status" value="1"/>
</dbReference>
<gene>
    <name evidence="6" type="primary">pknB_22</name>
    <name evidence="6" type="ORF">Pla22_40200</name>
</gene>
<comment type="caution">
    <text evidence="6">The sequence shown here is derived from an EMBL/GenBank/DDBJ whole genome shotgun (WGS) entry which is preliminary data.</text>
</comment>
<dbReference type="InterPro" id="IPR008271">
    <property type="entry name" value="Ser/Thr_kinase_AS"/>
</dbReference>
<evidence type="ECO:0000313" key="6">
    <source>
        <dbReference type="EMBL" id="TWT51243.1"/>
    </source>
</evidence>
<dbReference type="Gene3D" id="1.10.510.10">
    <property type="entry name" value="Transferase(Phosphotransferase) domain 1"/>
    <property type="match status" value="1"/>
</dbReference>
<dbReference type="GO" id="GO:0005524">
    <property type="term" value="F:ATP binding"/>
    <property type="evidence" value="ECO:0007669"/>
    <property type="project" value="UniProtKB-KW"/>
</dbReference>
<sequence>MQVSLCPSDETLVDLVHGRLGELQESPVVEHVQQCEECRGKLAKIESDSSDSLLQQLRQSESANPFMEEPDCDWATSLALGAINRDKDDDPHAEPFALPMDLGDYRLLDAVAHGGMGIVYRAEHLRLGRDVAVKIISGKRLSDKRATQRFEAEMRALGQLSHPNIVSALDARELSGQPVLIMEYVDGLDLSQIVQRLGPLSPEAVAAIGRAVAAALEYANRNGLVHRDVKPSNIMLNRDGEVKLLDLGLARFQLTQGSQVDGTATGLALGTADYMSPEQIHDARDVDIRSDLYSLGCTLLKLLTGSAPYDDANHATNFAKLTAHVSPDPITVPDPFRGRSSQLSAIIEGLVAKDRADRPSSAQDVSLALQPLAHQADLAKLVQFARTVGPLQHHAFSQPNANINSRSDESWPSRWLLVALAAGGIPVGLLLGTWLTIQRSDGSVNRISLPENSSAIVDSNGNVDVSVTAGTTALPQAHRETTSGDSNAIANMPRSKSRDLAIKGVAIATLDGDREVVAAMHAVTNAETPIYRGYPYNAWMNLFEKDRNVDIAVSAATALVQLADTKEQKGEVARALLKRCRAWGGRILSDGSEMASPKWMNMMVNQYPNLMSDSDVEFEYLLDELEHGNSKSRTAVEMILSMQFDSILPMTAKLSSSSSSDTMRLQLIHALAKHAEVSSDSPGSTEDLAMAMALSSGIPYADLPASLQKMSKMQWMQVSEMPTREVIRTIDFGSYQFRLKDAAWLPYWQTLADENRKPRHVFYQLFEDQVHFVSIYDAASVLAVMPRPADGDVTALKQFLVQRLADSDFDERGSDSKVWPALSHWLVRADLLTVDKADRMLAIISETEDKAIDVIGRDLYVLNPPRTIAPPRRGGTNAGISARMSGYNLGRESDLSDEQNVQIKKALKEGCEHLAQLLGIEIDFAIDYRIPGGTDGRKNFINQGGMF</sequence>
<proteinExistence type="predicted"/>
<keyword evidence="3 6" id="KW-0418">Kinase</keyword>
<dbReference type="Proteomes" id="UP000316598">
    <property type="component" value="Unassembled WGS sequence"/>
</dbReference>
<evidence type="ECO:0000256" key="1">
    <source>
        <dbReference type="ARBA" id="ARBA00022679"/>
    </source>
</evidence>
<organism evidence="6 7">
    <name type="scientific">Rubripirellula amarantea</name>
    <dbReference type="NCBI Taxonomy" id="2527999"/>
    <lineage>
        <taxon>Bacteria</taxon>
        <taxon>Pseudomonadati</taxon>
        <taxon>Planctomycetota</taxon>
        <taxon>Planctomycetia</taxon>
        <taxon>Pirellulales</taxon>
        <taxon>Pirellulaceae</taxon>
        <taxon>Rubripirellula</taxon>
    </lineage>
</organism>
<dbReference type="Pfam" id="PF00069">
    <property type="entry name" value="Pkinase"/>
    <property type="match status" value="1"/>
</dbReference>
<dbReference type="EMBL" id="SJPI01000002">
    <property type="protein sequence ID" value="TWT51243.1"/>
    <property type="molecule type" value="Genomic_DNA"/>
</dbReference>
<dbReference type="PROSITE" id="PS50011">
    <property type="entry name" value="PROTEIN_KINASE_DOM"/>
    <property type="match status" value="1"/>
</dbReference>
<dbReference type="Gene3D" id="1.10.10.1320">
    <property type="entry name" value="Anti-sigma factor, zinc-finger domain"/>
    <property type="match status" value="1"/>
</dbReference>
<dbReference type="SUPFAM" id="SSF56112">
    <property type="entry name" value="Protein kinase-like (PK-like)"/>
    <property type="match status" value="1"/>
</dbReference>
<dbReference type="EC" id="2.7.11.1" evidence="6"/>
<dbReference type="PANTHER" id="PTHR43289">
    <property type="entry name" value="MITOGEN-ACTIVATED PROTEIN KINASE KINASE KINASE 20-RELATED"/>
    <property type="match status" value="1"/>
</dbReference>
<feature type="domain" description="Protein kinase" evidence="5">
    <location>
        <begin position="105"/>
        <end position="373"/>
    </location>
</feature>
<dbReference type="PANTHER" id="PTHR43289:SF6">
    <property type="entry name" value="SERINE_THREONINE-PROTEIN KINASE NEKL-3"/>
    <property type="match status" value="1"/>
</dbReference>
<evidence type="ECO:0000256" key="2">
    <source>
        <dbReference type="ARBA" id="ARBA00022741"/>
    </source>
</evidence>
<name>A0A5C5WMK7_9BACT</name>
<evidence type="ECO:0000313" key="7">
    <source>
        <dbReference type="Proteomes" id="UP000316598"/>
    </source>
</evidence>
<reference evidence="6 7" key="1">
    <citation type="submission" date="2019-02" db="EMBL/GenBank/DDBJ databases">
        <title>Deep-cultivation of Planctomycetes and their phenomic and genomic characterization uncovers novel biology.</title>
        <authorList>
            <person name="Wiegand S."/>
            <person name="Jogler M."/>
            <person name="Boedeker C."/>
            <person name="Pinto D."/>
            <person name="Vollmers J."/>
            <person name="Rivas-Marin E."/>
            <person name="Kohn T."/>
            <person name="Peeters S.H."/>
            <person name="Heuer A."/>
            <person name="Rast P."/>
            <person name="Oberbeckmann S."/>
            <person name="Bunk B."/>
            <person name="Jeske O."/>
            <person name="Meyerdierks A."/>
            <person name="Storesund J.E."/>
            <person name="Kallscheuer N."/>
            <person name="Luecker S."/>
            <person name="Lage O.M."/>
            <person name="Pohl T."/>
            <person name="Merkel B.J."/>
            <person name="Hornburger P."/>
            <person name="Mueller R.-W."/>
            <person name="Bruemmer F."/>
            <person name="Labrenz M."/>
            <person name="Spormann A.M."/>
            <person name="Op Den Camp H."/>
            <person name="Overmann J."/>
            <person name="Amann R."/>
            <person name="Jetten M.S.M."/>
            <person name="Mascher T."/>
            <person name="Medema M.H."/>
            <person name="Devos D.P."/>
            <person name="Kaster A.-K."/>
            <person name="Ovreas L."/>
            <person name="Rohde M."/>
            <person name="Galperin M.Y."/>
            <person name="Jogler C."/>
        </authorList>
    </citation>
    <scope>NUCLEOTIDE SEQUENCE [LARGE SCALE GENOMIC DNA]</scope>
    <source>
        <strain evidence="6 7">Pla22</strain>
    </source>
</reference>
<dbReference type="AlphaFoldDB" id="A0A5C5WMK7"/>
<keyword evidence="2" id="KW-0547">Nucleotide-binding</keyword>
<accession>A0A5C5WMK7</accession>
<dbReference type="OrthoDB" id="6111975at2"/>
<keyword evidence="4" id="KW-0067">ATP-binding</keyword>
<protein>
    <submittedName>
        <fullName evidence="6">Serine/threonine-protein kinase PknB</fullName>
        <ecNumber evidence="6">2.7.11.1</ecNumber>
    </submittedName>
</protein>
<dbReference type="InterPro" id="IPR041916">
    <property type="entry name" value="Anti_sigma_zinc_sf"/>
</dbReference>
<dbReference type="Gene3D" id="3.30.200.20">
    <property type="entry name" value="Phosphorylase Kinase, domain 1"/>
    <property type="match status" value="1"/>
</dbReference>
<keyword evidence="1 6" id="KW-0808">Transferase</keyword>